<accession>A0A2G5SJX4</accession>
<name>A0A2G5SJX4_9PELO</name>
<dbReference type="Pfam" id="PF24976">
    <property type="entry name" value="Lipocalin_10"/>
    <property type="match status" value="1"/>
</dbReference>
<dbReference type="Proteomes" id="UP000230233">
    <property type="component" value="Chromosome X"/>
</dbReference>
<feature type="domain" description="Lipocalin" evidence="1">
    <location>
        <begin position="131"/>
        <end position="308"/>
    </location>
</feature>
<dbReference type="AlphaFoldDB" id="A0A2G5SJX4"/>
<organism evidence="2 3">
    <name type="scientific">Caenorhabditis nigoni</name>
    <dbReference type="NCBI Taxonomy" id="1611254"/>
    <lineage>
        <taxon>Eukaryota</taxon>
        <taxon>Metazoa</taxon>
        <taxon>Ecdysozoa</taxon>
        <taxon>Nematoda</taxon>
        <taxon>Chromadorea</taxon>
        <taxon>Rhabditida</taxon>
        <taxon>Rhabditina</taxon>
        <taxon>Rhabditomorpha</taxon>
        <taxon>Rhabditoidea</taxon>
        <taxon>Rhabditidae</taxon>
        <taxon>Peloderinae</taxon>
        <taxon>Caenorhabditis</taxon>
    </lineage>
</organism>
<comment type="caution">
    <text evidence="2">The sequence shown here is derived from an EMBL/GenBank/DDBJ whole genome shotgun (WGS) entry which is preliminary data.</text>
</comment>
<evidence type="ECO:0000313" key="3">
    <source>
        <dbReference type="Proteomes" id="UP000230233"/>
    </source>
</evidence>
<dbReference type="PANTHER" id="PTHR37437:SF5">
    <property type="entry name" value="LIPOCALIN-RELATED PROTEIN"/>
    <property type="match status" value="1"/>
</dbReference>
<dbReference type="PANTHER" id="PTHR37437">
    <property type="entry name" value="LIPOCALIN-RELATED PROTEIN-RELATED"/>
    <property type="match status" value="1"/>
</dbReference>
<sequence>MRHFNVPYHATLHFSLLFIISPFFTVNCQFLEIFGLSTGDAGTHDRGPFQDLATQSVGLMKFLQTVQKNPENNFAKKLKNPLPSMNLVDGVPVVPGLLGSLPGAGSCLPRGSPLIKDKSPSFFQNMLRNIPGAQDYLASLLPSPKVDVKALYGKFQWAMDTPSVHNRYCATTEFMPQAESGNSSAFSLQEKFRAGNVDAGEKVAFGYGIIHRERTYVYMQDDPCPYQIVVVGPINKQHGQYEYVILSNWARFPMIGLVRDLRKFYADYKDQVETDLEKAGFMDDVTGSNPIHYADWSKCRKATPINYLSNVLTDLFG</sequence>
<reference evidence="3" key="1">
    <citation type="submission" date="2017-10" db="EMBL/GenBank/DDBJ databases">
        <title>Rapid genome shrinkage in a self-fertile nematode reveals novel sperm competition proteins.</title>
        <authorList>
            <person name="Yin D."/>
            <person name="Schwarz E.M."/>
            <person name="Thomas C.G."/>
            <person name="Felde R.L."/>
            <person name="Korf I.F."/>
            <person name="Cutter A.D."/>
            <person name="Schartner C.M."/>
            <person name="Ralston E.J."/>
            <person name="Meyer B.J."/>
            <person name="Haag E.S."/>
        </authorList>
    </citation>
    <scope>NUCLEOTIDE SEQUENCE [LARGE SCALE GENOMIC DNA]</scope>
    <source>
        <strain evidence="3">JU1422</strain>
    </source>
</reference>
<dbReference type="InterPro" id="IPR056868">
    <property type="entry name" value="Lipocalin_dom_nem"/>
</dbReference>
<dbReference type="EMBL" id="PDUG01000006">
    <property type="protein sequence ID" value="PIC15209.1"/>
    <property type="molecule type" value="Genomic_DNA"/>
</dbReference>
<evidence type="ECO:0000313" key="2">
    <source>
        <dbReference type="EMBL" id="PIC15209.1"/>
    </source>
</evidence>
<gene>
    <name evidence="2" type="primary">Cni-lpr-7</name>
    <name evidence="2" type="synonym">Cnig_chr_X.g22274</name>
    <name evidence="2" type="ORF">B9Z55_022274</name>
</gene>
<dbReference type="STRING" id="1611254.A0A2G5SJX4"/>
<protein>
    <recommendedName>
        <fullName evidence="1">Lipocalin domain-containing protein</fullName>
    </recommendedName>
</protein>
<dbReference type="OrthoDB" id="5845413at2759"/>
<evidence type="ECO:0000259" key="1">
    <source>
        <dbReference type="Pfam" id="PF24976"/>
    </source>
</evidence>
<proteinExistence type="predicted"/>
<keyword evidence="3" id="KW-1185">Reference proteome</keyword>